<dbReference type="Gene3D" id="1.25.40.10">
    <property type="entry name" value="Tetratricopeptide repeat domain"/>
    <property type="match status" value="2"/>
</dbReference>
<gene>
    <name evidence="2" type="ORF">TT172_LOCUS7288</name>
</gene>
<dbReference type="SUPFAM" id="SSF52540">
    <property type="entry name" value="P-loop containing nucleoside triphosphate hydrolases"/>
    <property type="match status" value="1"/>
</dbReference>
<evidence type="ECO:0000313" key="2">
    <source>
        <dbReference type="EMBL" id="SPQ24869.1"/>
    </source>
</evidence>
<proteinExistence type="predicted"/>
<dbReference type="Gene3D" id="3.40.50.300">
    <property type="entry name" value="P-loop containing nucleotide triphosphate hydrolases"/>
    <property type="match status" value="1"/>
</dbReference>
<dbReference type="PANTHER" id="PTHR46082:SF6">
    <property type="entry name" value="AAA+ ATPASE DOMAIN-CONTAINING PROTEIN-RELATED"/>
    <property type="match status" value="1"/>
</dbReference>
<dbReference type="Pfam" id="PF13424">
    <property type="entry name" value="TPR_12"/>
    <property type="match status" value="2"/>
</dbReference>
<dbReference type="AlphaFoldDB" id="A0A3S4BNF8"/>
<accession>A0A3S4BNF8</accession>
<reference evidence="2 3" key="1">
    <citation type="submission" date="2018-04" db="EMBL/GenBank/DDBJ databases">
        <authorList>
            <person name="Huttner S."/>
            <person name="Dainat J."/>
        </authorList>
    </citation>
    <scope>NUCLEOTIDE SEQUENCE [LARGE SCALE GENOMIC DNA]</scope>
</reference>
<dbReference type="SUPFAM" id="SSF48452">
    <property type="entry name" value="TPR-like"/>
    <property type="match status" value="2"/>
</dbReference>
<dbReference type="SMART" id="SM00028">
    <property type="entry name" value="TPR"/>
    <property type="match status" value="5"/>
</dbReference>
<evidence type="ECO:0000313" key="3">
    <source>
        <dbReference type="Proteomes" id="UP000289323"/>
    </source>
</evidence>
<organism evidence="2 3">
    <name type="scientific">Thermothielavioides terrestris</name>
    <dbReference type="NCBI Taxonomy" id="2587410"/>
    <lineage>
        <taxon>Eukaryota</taxon>
        <taxon>Fungi</taxon>
        <taxon>Dikarya</taxon>
        <taxon>Ascomycota</taxon>
        <taxon>Pezizomycotina</taxon>
        <taxon>Sordariomycetes</taxon>
        <taxon>Sordariomycetidae</taxon>
        <taxon>Sordariales</taxon>
        <taxon>Chaetomiaceae</taxon>
        <taxon>Thermothielavioides</taxon>
    </lineage>
</organism>
<dbReference type="InterPro" id="IPR011990">
    <property type="entry name" value="TPR-like_helical_dom_sf"/>
</dbReference>
<dbReference type="EMBL" id="OUUZ01000013">
    <property type="protein sequence ID" value="SPQ24869.1"/>
    <property type="molecule type" value="Genomic_DNA"/>
</dbReference>
<dbReference type="Proteomes" id="UP000289323">
    <property type="component" value="Unassembled WGS sequence"/>
</dbReference>
<dbReference type="InterPro" id="IPR053137">
    <property type="entry name" value="NLR-like"/>
</dbReference>
<feature type="region of interest" description="Disordered" evidence="1">
    <location>
        <begin position="349"/>
        <end position="371"/>
    </location>
</feature>
<dbReference type="PANTHER" id="PTHR46082">
    <property type="entry name" value="ATP/GTP-BINDING PROTEIN-RELATED"/>
    <property type="match status" value="1"/>
</dbReference>
<dbReference type="Pfam" id="PF13374">
    <property type="entry name" value="TPR_10"/>
    <property type="match status" value="2"/>
</dbReference>
<protein>
    <submittedName>
        <fullName evidence="2">D79cf5ca-1159-4df3-b369-6063f955948a</fullName>
    </submittedName>
</protein>
<dbReference type="InterPro" id="IPR019734">
    <property type="entry name" value="TPR_rpt"/>
</dbReference>
<dbReference type="InterPro" id="IPR027417">
    <property type="entry name" value="P-loop_NTPase"/>
</dbReference>
<name>A0A3S4BNF8_9PEZI</name>
<evidence type="ECO:0000256" key="1">
    <source>
        <dbReference type="SAM" id="MobiDB-lite"/>
    </source>
</evidence>
<feature type="compositionally biased region" description="Low complexity" evidence="1">
    <location>
        <begin position="354"/>
        <end position="364"/>
    </location>
</feature>
<sequence length="740" mass="84532">MLSRNLTQEFIVTKIEHVHAESSGPKVCRVIPFPRNEDVVDRTDIFDQLDALLPPTSEYQSAALWGLGGSGKTQVALEYAYRRIRRDPPCSVFWVHADNETTFTQDYKVIARRLGLAGGLDGPELLTAVRERIETDPCWLLILDNADDLAAFGVGRTQQSGRDQGQGTGEKRSLYDFVPRGPSGTVLWASRDERIGGSLVGTQRAINITRMTDKEAMTLLETVGKMKIGEDERDYAARLLAELDCLPLAVSQAAAYMRRMSITLREYLSKLTEHKKRWKVLQTSEFDRHRRPGLSNSILETWDISMEQIRRENEMAYDILHVLAFLDSQNIPLEIMIKAAALRYGNLTDESQGDESTGSDSSGSDSEDDHEEVLDAVTLLQKFSFLHLREKSEGASQAYEMHKLVQEATRYALSREDRRTDEVYFSRLALRVLIDLFPELPEHPKRRRELWGESDLLTRASDYMVDRGRWREKELIDERVYEFRRKKLGGKHPRTFHSMAVLAMSYNAQGRYERAEKTLVEVLALQRDVLGEKDPSTIRNMAWLAQTYMSQGRYDEAEKTLVEVLVLQRDVLGEKHPNTIDSKEIQAGIYHAQGRYDEAEKILVEVLALRRNILGDKHPDTIGSMAILAAIYHAQGRYKEAEEIKVEVLALQRDVLGEKHPETIYSMAILAAIYHAQGRRKEAEEILVEVLALRRDIFGDKHPQTLLAMRDLAITWESRQRRSEALAMMQECFQLQYGGT</sequence>